<dbReference type="EMBL" id="CAJJDN010000013">
    <property type="protein sequence ID" value="CAD8059527.1"/>
    <property type="molecule type" value="Genomic_DNA"/>
</dbReference>
<evidence type="ECO:0000313" key="4">
    <source>
        <dbReference type="Proteomes" id="UP000692954"/>
    </source>
</evidence>
<sequence>MESMQKIIKDYPIISREIGDTIKNTKDFCIEQLKKLQKKIQNLQEKIEEKESVNEQEIQRLKRQLLLQQQQYDEMFSQTLTINNDNPDLMAHFKVLFNNATQERDQLQQELKQKNEQFEKASLENQNLLLQIKNLKQLQEQKFNESGISLDLSSIDNQEIRKFEHSSINNATIIDPTVQSGHTKSSLQIKDFQNQLAQQLQQQNENNNTKFYDLQQEIEYHKMEIEKYKNNLIDYQEEEKKMVKMISDLKRENYRLQQIIDQTDTKSLKLQIKQLLQSFLTSLQNQAQETEGYFKIIANMLELTDQERQKLQAIVNQMNQKKKGGLFR</sequence>
<accession>A0A8S1KXK6</accession>
<reference evidence="3" key="1">
    <citation type="submission" date="2021-01" db="EMBL/GenBank/DDBJ databases">
        <authorList>
            <consortium name="Genoscope - CEA"/>
            <person name="William W."/>
        </authorList>
    </citation>
    <scope>NUCLEOTIDE SEQUENCE</scope>
</reference>
<evidence type="ECO:0000256" key="1">
    <source>
        <dbReference type="SAM" id="Coils"/>
    </source>
</evidence>
<keyword evidence="1" id="KW-0175">Coiled coil</keyword>
<feature type="domain" description="GRIP" evidence="2">
    <location>
        <begin position="262"/>
        <end position="314"/>
    </location>
</feature>
<dbReference type="AlphaFoldDB" id="A0A8S1KXK6"/>
<evidence type="ECO:0000259" key="2">
    <source>
        <dbReference type="PROSITE" id="PS50913"/>
    </source>
</evidence>
<proteinExistence type="predicted"/>
<feature type="coiled-coil region" evidence="1">
    <location>
        <begin position="197"/>
        <end position="252"/>
    </location>
</feature>
<dbReference type="OrthoDB" id="309644at2759"/>
<dbReference type="InterPro" id="IPR000237">
    <property type="entry name" value="GRIP_dom"/>
</dbReference>
<comment type="caution">
    <text evidence="3">The sequence shown here is derived from an EMBL/GenBank/DDBJ whole genome shotgun (WGS) entry which is preliminary data.</text>
</comment>
<dbReference type="Proteomes" id="UP000692954">
    <property type="component" value="Unassembled WGS sequence"/>
</dbReference>
<dbReference type="PROSITE" id="PS50913">
    <property type="entry name" value="GRIP"/>
    <property type="match status" value="1"/>
</dbReference>
<gene>
    <name evidence="3" type="ORF">PSON_ATCC_30995.1.T0130318</name>
</gene>
<keyword evidence="4" id="KW-1185">Reference proteome</keyword>
<evidence type="ECO:0000313" key="3">
    <source>
        <dbReference type="EMBL" id="CAD8059527.1"/>
    </source>
</evidence>
<feature type="coiled-coil region" evidence="1">
    <location>
        <begin position="26"/>
        <end position="145"/>
    </location>
</feature>
<organism evidence="3 4">
    <name type="scientific">Paramecium sonneborni</name>
    <dbReference type="NCBI Taxonomy" id="65129"/>
    <lineage>
        <taxon>Eukaryota</taxon>
        <taxon>Sar</taxon>
        <taxon>Alveolata</taxon>
        <taxon>Ciliophora</taxon>
        <taxon>Intramacronucleata</taxon>
        <taxon>Oligohymenophorea</taxon>
        <taxon>Peniculida</taxon>
        <taxon>Parameciidae</taxon>
        <taxon>Paramecium</taxon>
    </lineage>
</organism>
<name>A0A8S1KXK6_9CILI</name>
<protein>
    <recommendedName>
        <fullName evidence="2">GRIP domain-containing protein</fullName>
    </recommendedName>
</protein>